<feature type="chain" id="PRO_5016578985" evidence="9">
    <location>
        <begin position="19"/>
        <end position="583"/>
    </location>
</feature>
<evidence type="ECO:0000256" key="2">
    <source>
        <dbReference type="ARBA" id="ARBA00005988"/>
    </source>
</evidence>
<evidence type="ECO:0000313" key="12">
    <source>
        <dbReference type="Proteomes" id="UP000253383"/>
    </source>
</evidence>
<dbReference type="EMBL" id="QOWE01000005">
    <property type="protein sequence ID" value="RCR70309.1"/>
    <property type="molecule type" value="Genomic_DNA"/>
</dbReference>
<feature type="compositionally biased region" description="Acidic residues" evidence="8">
    <location>
        <begin position="177"/>
        <end position="190"/>
    </location>
</feature>
<evidence type="ECO:0000256" key="1">
    <source>
        <dbReference type="ARBA" id="ARBA00001947"/>
    </source>
</evidence>
<dbReference type="GO" id="GO:0006508">
    <property type="term" value="P:proteolysis"/>
    <property type="evidence" value="ECO:0007669"/>
    <property type="project" value="UniProtKB-KW"/>
</dbReference>
<evidence type="ECO:0000259" key="10">
    <source>
        <dbReference type="PROSITE" id="PS52035"/>
    </source>
</evidence>
<dbReference type="Proteomes" id="UP000253383">
    <property type="component" value="Unassembled WGS sequence"/>
</dbReference>
<keyword evidence="12" id="KW-1185">Reference proteome</keyword>
<dbReference type="Gene3D" id="3.40.630.10">
    <property type="entry name" value="Zn peptidases"/>
    <property type="match status" value="1"/>
</dbReference>
<name>A0A368JRL0_9BACT</name>
<evidence type="ECO:0000256" key="7">
    <source>
        <dbReference type="PROSITE-ProRule" id="PRU01379"/>
    </source>
</evidence>
<dbReference type="PRINTS" id="PR00765">
    <property type="entry name" value="CRBOXYPTASEA"/>
</dbReference>
<feature type="domain" description="Peptidase M14" evidence="10">
    <location>
        <begin position="48"/>
        <end position="408"/>
    </location>
</feature>
<dbReference type="Pfam" id="PF00246">
    <property type="entry name" value="Peptidase_M14"/>
    <property type="match status" value="1"/>
</dbReference>
<evidence type="ECO:0000256" key="6">
    <source>
        <dbReference type="ARBA" id="ARBA00023049"/>
    </source>
</evidence>
<comment type="caution">
    <text evidence="11">The sequence shown here is derived from an EMBL/GenBank/DDBJ whole genome shotgun (WGS) entry which is preliminary data.</text>
</comment>
<dbReference type="GO" id="GO:0004181">
    <property type="term" value="F:metallocarboxypeptidase activity"/>
    <property type="evidence" value="ECO:0007669"/>
    <property type="project" value="InterPro"/>
</dbReference>
<keyword evidence="3" id="KW-0645">Protease</keyword>
<evidence type="ECO:0000256" key="3">
    <source>
        <dbReference type="ARBA" id="ARBA00022670"/>
    </source>
</evidence>
<feature type="signal peptide" evidence="9">
    <location>
        <begin position="1"/>
        <end position="18"/>
    </location>
</feature>
<dbReference type="RefSeq" id="WP_114405475.1">
    <property type="nucleotide sequence ID" value="NZ_QOWE01000005.1"/>
</dbReference>
<protein>
    <submittedName>
        <fullName evidence="11">Peptidase M14</fullName>
    </submittedName>
</protein>
<keyword evidence="5" id="KW-0862">Zinc</keyword>
<reference evidence="11 12" key="1">
    <citation type="submission" date="2018-07" db="EMBL/GenBank/DDBJ databases">
        <title>Genome analysis of Larkinella rosea.</title>
        <authorList>
            <person name="Zhou Z."/>
            <person name="Wang G."/>
        </authorList>
    </citation>
    <scope>NUCLEOTIDE SEQUENCE [LARGE SCALE GENOMIC DNA]</scope>
    <source>
        <strain evidence="12">zzj9</strain>
    </source>
</reference>
<dbReference type="OrthoDB" id="5294005at2"/>
<evidence type="ECO:0000256" key="5">
    <source>
        <dbReference type="ARBA" id="ARBA00022833"/>
    </source>
</evidence>
<comment type="similarity">
    <text evidence="2 7">Belongs to the peptidase M14 family.</text>
</comment>
<dbReference type="PROSITE" id="PS52035">
    <property type="entry name" value="PEPTIDASE_M14"/>
    <property type="match status" value="1"/>
</dbReference>
<evidence type="ECO:0000256" key="4">
    <source>
        <dbReference type="ARBA" id="ARBA00022801"/>
    </source>
</evidence>
<dbReference type="PANTHER" id="PTHR11705">
    <property type="entry name" value="PROTEASE FAMILY M14 CARBOXYPEPTIDASE A,B"/>
    <property type="match status" value="1"/>
</dbReference>
<gene>
    <name evidence="11" type="ORF">DUE52_08070</name>
</gene>
<evidence type="ECO:0000313" key="11">
    <source>
        <dbReference type="EMBL" id="RCR70309.1"/>
    </source>
</evidence>
<comment type="cofactor">
    <cofactor evidence="1">
        <name>Zn(2+)</name>
        <dbReference type="ChEBI" id="CHEBI:29105"/>
    </cofactor>
</comment>
<dbReference type="GO" id="GO:0008270">
    <property type="term" value="F:zinc ion binding"/>
    <property type="evidence" value="ECO:0007669"/>
    <property type="project" value="InterPro"/>
</dbReference>
<evidence type="ECO:0000256" key="9">
    <source>
        <dbReference type="SAM" id="SignalP"/>
    </source>
</evidence>
<feature type="region of interest" description="Disordered" evidence="8">
    <location>
        <begin position="160"/>
        <end position="190"/>
    </location>
</feature>
<dbReference type="PANTHER" id="PTHR11705:SF143">
    <property type="entry name" value="SLL0236 PROTEIN"/>
    <property type="match status" value="1"/>
</dbReference>
<sequence>MKKIFFLFLATLPFFVFAQQKPAQNDDLTGLRAVGSPANPKVPMRWNHYNDYAGIMKFCQDMAKAHPNLVKLESMGKTFQGRDLWVLVVSDFKTGNADRKPGFYIDGNIHSNELQGSEIAMYTAWYLAENFGTIEFTTQLLKDKVFYIAPSINLDAREDFIKNPNNPNSPRSGLMPFDDDGDGEIDEDKYDDLDGDGNIVLMRRKTPLGRMKQDPNDPTRMIPAKADEPGEYELLGYEGIDNDGDGQVNEDVAGRYDPNRDWGWGWQPDYIQGGALFYPGTLPETQAIKKYIIGHPNIAGAQSYHNYGGMMLRGPGAEEDQQYYNPSDIAVYDVIGRTGEKIIPGYNYYVIYKDLYTVYGGEIDWLALGRGVFTFSNELMSSYLLFRQKPGESNRFQNDEFNQFGKYLLFDDAYVAWKPFKHPQYGDIEIGGPKKNYIRNHPGFMLEEDAHRNMSFTLFHAHQTPKLDVQAITTKPLGNGLTEVTATIVNQRVIPTHSSHDIRFKIERPDYITLKGATPLAAMIVENADLNITKEQKTNPATIEVPNIPGMGYVKVRWIVKGSGGKYTVSVDSRKGGVVEKTL</sequence>
<proteinExistence type="inferred from homology"/>
<keyword evidence="6" id="KW-0482">Metalloprotease</keyword>
<keyword evidence="9" id="KW-0732">Signal</keyword>
<keyword evidence="4" id="KW-0378">Hydrolase</keyword>
<accession>A0A368JRL0</accession>
<evidence type="ECO:0000256" key="8">
    <source>
        <dbReference type="SAM" id="MobiDB-lite"/>
    </source>
</evidence>
<dbReference type="SUPFAM" id="SSF53187">
    <property type="entry name" value="Zn-dependent exopeptidases"/>
    <property type="match status" value="1"/>
</dbReference>
<dbReference type="GO" id="GO:0005615">
    <property type="term" value="C:extracellular space"/>
    <property type="evidence" value="ECO:0007669"/>
    <property type="project" value="TreeGrafter"/>
</dbReference>
<dbReference type="AlphaFoldDB" id="A0A368JRL0"/>
<feature type="active site" description="Proton donor/acceptor" evidence="7">
    <location>
        <position position="378"/>
    </location>
</feature>
<dbReference type="SMART" id="SM00631">
    <property type="entry name" value="Zn_pept"/>
    <property type="match status" value="1"/>
</dbReference>
<dbReference type="CDD" id="cd06905">
    <property type="entry name" value="M14-like"/>
    <property type="match status" value="1"/>
</dbReference>
<organism evidence="11 12">
    <name type="scientific">Larkinella punicea</name>
    <dbReference type="NCBI Taxonomy" id="2315727"/>
    <lineage>
        <taxon>Bacteria</taxon>
        <taxon>Pseudomonadati</taxon>
        <taxon>Bacteroidota</taxon>
        <taxon>Cytophagia</taxon>
        <taxon>Cytophagales</taxon>
        <taxon>Spirosomataceae</taxon>
        <taxon>Larkinella</taxon>
    </lineage>
</organism>
<dbReference type="InterPro" id="IPR000834">
    <property type="entry name" value="Peptidase_M14"/>
</dbReference>